<dbReference type="RefSeq" id="WP_060933045.1">
    <property type="nucleotide sequence ID" value="NZ_KQ960524.1"/>
</dbReference>
<dbReference type="STRING" id="419005.HMPREF1860_01332"/>
<accession>A0A134BC64</accession>
<evidence type="ECO:0000313" key="1">
    <source>
        <dbReference type="EMBL" id="KXB77538.1"/>
    </source>
</evidence>
<comment type="caution">
    <text evidence="1">The sequence shown here is derived from an EMBL/GenBank/DDBJ whole genome shotgun (WGS) entry which is preliminary data.</text>
</comment>
<organism evidence="1">
    <name type="scientific">Prevotella amnii</name>
    <dbReference type="NCBI Taxonomy" id="419005"/>
    <lineage>
        <taxon>Bacteria</taxon>
        <taxon>Pseudomonadati</taxon>
        <taxon>Bacteroidota</taxon>
        <taxon>Bacteroidia</taxon>
        <taxon>Bacteroidales</taxon>
        <taxon>Prevotellaceae</taxon>
        <taxon>Prevotella</taxon>
    </lineage>
</organism>
<evidence type="ECO:0008006" key="3">
    <source>
        <dbReference type="Google" id="ProtNLM"/>
    </source>
</evidence>
<dbReference type="AlphaFoldDB" id="A0A134BC64"/>
<proteinExistence type="predicted"/>
<dbReference type="Proteomes" id="UP000070531">
    <property type="component" value="Unassembled WGS sequence"/>
</dbReference>
<evidence type="ECO:0000313" key="2">
    <source>
        <dbReference type="Proteomes" id="UP000070531"/>
    </source>
</evidence>
<protein>
    <recommendedName>
        <fullName evidence="3">Phage major capsid protein E</fullName>
    </recommendedName>
</protein>
<sequence>MATITNTLINGLTEQMVQARLNTADAKPFLFAKHFPVKRVNGFIWKTLQNQLAKTNVAADLHADNGTILRKRRPLFESAKGDIPFISISRELSRSEIKDYQTALAFAQDADATKLVQYWGEDVDFCFNGVQSELEYIAWKLLSNAGKLAFSTTNNATFANEFDLDYDVYDELKVKTKTDWSKADKADVIGDLAALIKQAKATGLNPKFAFVNLNELYKICSSEQVIKACSSYLANAVGAAQTPDLEAVNAMLGKQAWLNGLQLRVIDQTITRELTDGTQTSANPFEDARLVLSENERLGTTQYDVLQESNPSIIRVERAHTVIKKYATAEPTAEITIGQADAVPVLDTAYRNLYVRTDSKDWE</sequence>
<dbReference type="EMBL" id="LSDL01000066">
    <property type="protein sequence ID" value="KXB77538.1"/>
    <property type="molecule type" value="Genomic_DNA"/>
</dbReference>
<gene>
    <name evidence="1" type="ORF">HMPREF1860_01332</name>
</gene>
<name>A0A134BC64_9BACT</name>
<reference evidence="1 2" key="1">
    <citation type="submission" date="2016-01" db="EMBL/GenBank/DDBJ databases">
        <authorList>
            <person name="Oliw E.H."/>
        </authorList>
    </citation>
    <scope>NUCLEOTIDE SEQUENCE [LARGE SCALE GENOMIC DNA]</scope>
    <source>
        <strain evidence="1 2">DNF00307</strain>
    </source>
</reference>
<dbReference type="PATRIC" id="fig|419005.5.peg.1341"/>